<proteinExistence type="predicted"/>
<dbReference type="SMART" id="SM00267">
    <property type="entry name" value="GGDEF"/>
    <property type="match status" value="1"/>
</dbReference>
<accession>A0ABX2R8A9</accession>
<dbReference type="InterPro" id="IPR036724">
    <property type="entry name" value="Cobalamin-bd_sf"/>
</dbReference>
<dbReference type="InterPro" id="IPR002586">
    <property type="entry name" value="CobQ/CobB/MinD/ParA_Nub-bd_dom"/>
</dbReference>
<feature type="domain" description="GGDEF" evidence="1">
    <location>
        <begin position="182"/>
        <end position="308"/>
    </location>
</feature>
<dbReference type="Proteomes" id="UP000604066">
    <property type="component" value="Unassembled WGS sequence"/>
</dbReference>
<name>A0ABX2R8A9_9THEO</name>
<sequence>MILLATGIHELEKEIQSRVHSKTCYHANALPAVVANYKPEAVIISPHLEGSKDDFTGVVKKLREIGVRVIVLPGREEDDATRKIISSLLPFGVYDYVFDPVNADKVVFRLNNPGKLGDFTGFTEEITLDEEIVRETAVRKKESWFERIKRIFSRKPETDFLTGCRTRREMQRVLDRYLAKKRRFSFALVDFDNFKQVNDTYGHQIGDKLLTCFGQFLRENLRRQDMAFRYGGEEFALIFPDTLPEEAAKILERLNKNWASFYTSNKKDFRVTFSAGVASGSKKAVEEADRALYLAKKQGKDRIVIYSPEAKKAYNAPVLEEIKLEVNGTKGKKVKLSALLGSRQELQDTAKPEGKPTKFLMVYSSASGVGKTAVSISLASLLAEKGRVLLVDADTSGYTLTEHFAGTSPGKMAFKPVRPEGWQFDFLTSPGSPEQYTAEKVKEVVSHLQNYDYLVIDSAPGSLSLHDHIREFLEKADKVFLLCTPEAKAVGAVKRFINSEMKLIDGLKNKTKFIVNRSHPLAARTPEEVAKEAGINIDYVLPEDKFVEKMFSEAKPPEIVEAEFLLKLQNIINQEVLG</sequence>
<dbReference type="InterPro" id="IPR043128">
    <property type="entry name" value="Rev_trsase/Diguanyl_cyclase"/>
</dbReference>
<dbReference type="InterPro" id="IPR050469">
    <property type="entry name" value="Diguanylate_Cyclase"/>
</dbReference>
<dbReference type="Gene3D" id="3.30.70.270">
    <property type="match status" value="1"/>
</dbReference>
<organism evidence="2 3">
    <name type="scientific">Carboxydothermus ferrireducens DSM 11255</name>
    <dbReference type="NCBI Taxonomy" id="1119529"/>
    <lineage>
        <taxon>Bacteria</taxon>
        <taxon>Bacillati</taxon>
        <taxon>Bacillota</taxon>
        <taxon>Clostridia</taxon>
        <taxon>Thermoanaerobacterales</taxon>
        <taxon>Thermoanaerobacteraceae</taxon>
        <taxon>Carboxydothermus</taxon>
    </lineage>
</organism>
<dbReference type="PROSITE" id="PS50887">
    <property type="entry name" value="GGDEF"/>
    <property type="match status" value="1"/>
</dbReference>
<comment type="caution">
    <text evidence="2">The sequence shown here is derived from an EMBL/GenBank/DDBJ whole genome shotgun (WGS) entry which is preliminary data.</text>
</comment>
<evidence type="ECO:0000313" key="3">
    <source>
        <dbReference type="Proteomes" id="UP000604066"/>
    </source>
</evidence>
<dbReference type="PANTHER" id="PTHR45138:SF24">
    <property type="entry name" value="DIGUANYLATE CYCLASE DGCC-RELATED"/>
    <property type="match status" value="1"/>
</dbReference>
<dbReference type="NCBIfam" id="TIGR00254">
    <property type="entry name" value="GGDEF"/>
    <property type="match status" value="1"/>
</dbReference>
<dbReference type="EMBL" id="JACCBS010000001">
    <property type="protein sequence ID" value="NYE57140.1"/>
    <property type="molecule type" value="Genomic_DNA"/>
</dbReference>
<dbReference type="SUPFAM" id="SSF55073">
    <property type="entry name" value="Nucleotide cyclase"/>
    <property type="match status" value="1"/>
</dbReference>
<keyword evidence="3" id="KW-1185">Reference proteome</keyword>
<dbReference type="SUPFAM" id="SSF52242">
    <property type="entry name" value="Cobalamin (vitamin B12)-binding domain"/>
    <property type="match status" value="1"/>
</dbReference>
<dbReference type="InterPro" id="IPR000160">
    <property type="entry name" value="GGDEF_dom"/>
</dbReference>
<evidence type="ECO:0000259" key="1">
    <source>
        <dbReference type="PROSITE" id="PS50887"/>
    </source>
</evidence>
<dbReference type="PANTHER" id="PTHR45138">
    <property type="entry name" value="REGULATORY COMPONENTS OF SENSORY TRANSDUCTION SYSTEM"/>
    <property type="match status" value="1"/>
</dbReference>
<dbReference type="Pfam" id="PF00990">
    <property type="entry name" value="GGDEF"/>
    <property type="match status" value="1"/>
</dbReference>
<protein>
    <submittedName>
        <fullName evidence="2">Diguanylate cyclase (GGDEF)-like protein</fullName>
    </submittedName>
</protein>
<evidence type="ECO:0000313" key="2">
    <source>
        <dbReference type="EMBL" id="NYE57140.1"/>
    </source>
</evidence>
<gene>
    <name evidence="2" type="ORF">HDG70_000846</name>
</gene>
<dbReference type="Gene3D" id="3.40.50.300">
    <property type="entry name" value="P-loop containing nucleotide triphosphate hydrolases"/>
    <property type="match status" value="1"/>
</dbReference>
<dbReference type="CDD" id="cd01949">
    <property type="entry name" value="GGDEF"/>
    <property type="match status" value="1"/>
</dbReference>
<dbReference type="SUPFAM" id="SSF52540">
    <property type="entry name" value="P-loop containing nucleoside triphosphate hydrolases"/>
    <property type="match status" value="1"/>
</dbReference>
<dbReference type="InterPro" id="IPR029787">
    <property type="entry name" value="Nucleotide_cyclase"/>
</dbReference>
<dbReference type="Pfam" id="PF01656">
    <property type="entry name" value="CbiA"/>
    <property type="match status" value="1"/>
</dbReference>
<dbReference type="InterPro" id="IPR027417">
    <property type="entry name" value="P-loop_NTPase"/>
</dbReference>
<reference evidence="2 3" key="1">
    <citation type="submission" date="2020-07" db="EMBL/GenBank/DDBJ databases">
        <title>Genomic Encyclopedia of Type Strains, Phase III (KMG-III): the genomes of soil and plant-associated and newly described type strains.</title>
        <authorList>
            <person name="Whitman W."/>
        </authorList>
    </citation>
    <scope>NUCLEOTIDE SEQUENCE [LARGE SCALE GENOMIC DNA]</scope>
    <source>
        <strain evidence="2 3">DSM 11255</strain>
    </source>
</reference>